<evidence type="ECO:0000313" key="1">
    <source>
        <dbReference type="EMBL" id="BAT03479.1"/>
    </source>
</evidence>
<gene>
    <name evidence="1" type="ordered locus">Os08g0108925</name>
    <name evidence="1" type="ORF">OSNPB_080108925</name>
</gene>
<dbReference type="AlphaFoldDB" id="A0A0P0XB04"/>
<accession>A0A0P0XB04</accession>
<dbReference type="Gramene" id="Os08t0108925-00">
    <property type="protein sequence ID" value="Os08t0108925-00"/>
    <property type="gene ID" value="Os08g0108925"/>
</dbReference>
<dbReference type="Proteomes" id="UP000059680">
    <property type="component" value="Chromosome 8"/>
</dbReference>
<reference evidence="1 2" key="2">
    <citation type="journal article" date="2013" name="Plant Cell Physiol.">
        <title>Rice Annotation Project Database (RAP-DB): an integrative and interactive database for rice genomics.</title>
        <authorList>
            <person name="Sakai H."/>
            <person name="Lee S.S."/>
            <person name="Tanaka T."/>
            <person name="Numa H."/>
            <person name="Kim J."/>
            <person name="Kawahara Y."/>
            <person name="Wakimoto H."/>
            <person name="Yang C.C."/>
            <person name="Iwamoto M."/>
            <person name="Abe T."/>
            <person name="Yamada Y."/>
            <person name="Muto A."/>
            <person name="Inokuchi H."/>
            <person name="Ikemura T."/>
            <person name="Matsumoto T."/>
            <person name="Sasaki T."/>
            <person name="Itoh T."/>
        </authorList>
    </citation>
    <scope>NUCLEOTIDE SEQUENCE [LARGE SCALE GENOMIC DNA]</scope>
    <source>
        <strain evidence="2">cv. Nipponbare</strain>
    </source>
</reference>
<proteinExistence type="predicted"/>
<dbReference type="STRING" id="39947.A0A0P0XB04"/>
<reference evidence="2" key="1">
    <citation type="journal article" date="2005" name="Nature">
        <title>The map-based sequence of the rice genome.</title>
        <authorList>
            <consortium name="International rice genome sequencing project (IRGSP)"/>
            <person name="Matsumoto T."/>
            <person name="Wu J."/>
            <person name="Kanamori H."/>
            <person name="Katayose Y."/>
            <person name="Fujisawa M."/>
            <person name="Namiki N."/>
            <person name="Mizuno H."/>
            <person name="Yamamoto K."/>
            <person name="Antonio B.A."/>
            <person name="Baba T."/>
            <person name="Sakata K."/>
            <person name="Nagamura Y."/>
            <person name="Aoki H."/>
            <person name="Arikawa K."/>
            <person name="Arita K."/>
            <person name="Bito T."/>
            <person name="Chiden Y."/>
            <person name="Fujitsuka N."/>
            <person name="Fukunaka R."/>
            <person name="Hamada M."/>
            <person name="Harada C."/>
            <person name="Hayashi A."/>
            <person name="Hijishita S."/>
            <person name="Honda M."/>
            <person name="Hosokawa S."/>
            <person name="Ichikawa Y."/>
            <person name="Idonuma A."/>
            <person name="Iijima M."/>
            <person name="Ikeda M."/>
            <person name="Ikeno M."/>
            <person name="Ito K."/>
            <person name="Ito S."/>
            <person name="Ito T."/>
            <person name="Ito Y."/>
            <person name="Ito Y."/>
            <person name="Iwabuchi A."/>
            <person name="Kamiya K."/>
            <person name="Karasawa W."/>
            <person name="Kurita K."/>
            <person name="Katagiri S."/>
            <person name="Kikuta A."/>
            <person name="Kobayashi H."/>
            <person name="Kobayashi N."/>
            <person name="Machita K."/>
            <person name="Maehara T."/>
            <person name="Masukawa M."/>
            <person name="Mizubayashi T."/>
            <person name="Mukai Y."/>
            <person name="Nagasaki H."/>
            <person name="Nagata Y."/>
            <person name="Naito S."/>
            <person name="Nakashima M."/>
            <person name="Nakama Y."/>
            <person name="Nakamichi Y."/>
            <person name="Nakamura M."/>
            <person name="Meguro A."/>
            <person name="Negishi M."/>
            <person name="Ohta I."/>
            <person name="Ohta T."/>
            <person name="Okamoto M."/>
            <person name="Ono N."/>
            <person name="Saji S."/>
            <person name="Sakaguchi M."/>
            <person name="Sakai K."/>
            <person name="Shibata M."/>
            <person name="Shimokawa T."/>
            <person name="Song J."/>
            <person name="Takazaki Y."/>
            <person name="Terasawa K."/>
            <person name="Tsugane M."/>
            <person name="Tsuji K."/>
            <person name="Ueda S."/>
            <person name="Waki K."/>
            <person name="Yamagata H."/>
            <person name="Yamamoto M."/>
            <person name="Yamamoto S."/>
            <person name="Yamane H."/>
            <person name="Yoshiki S."/>
            <person name="Yoshihara R."/>
            <person name="Yukawa K."/>
            <person name="Zhong H."/>
            <person name="Yano M."/>
            <person name="Yuan Q."/>
            <person name="Ouyang S."/>
            <person name="Liu J."/>
            <person name="Jones K.M."/>
            <person name="Gansberger K."/>
            <person name="Moffat K."/>
            <person name="Hill J."/>
            <person name="Bera J."/>
            <person name="Fadrosh D."/>
            <person name="Jin S."/>
            <person name="Johri S."/>
            <person name="Kim M."/>
            <person name="Overton L."/>
            <person name="Reardon M."/>
            <person name="Tsitrin T."/>
            <person name="Vuong H."/>
            <person name="Weaver B."/>
            <person name="Ciecko A."/>
            <person name="Tallon L."/>
            <person name="Jackson J."/>
            <person name="Pai G."/>
            <person name="Aken S.V."/>
            <person name="Utterback T."/>
            <person name="Reidmuller S."/>
            <person name="Feldblyum T."/>
            <person name="Hsiao J."/>
            <person name="Zismann V."/>
            <person name="Iobst S."/>
            <person name="de Vazeille A.R."/>
            <person name="Buell C.R."/>
            <person name="Ying K."/>
            <person name="Li Y."/>
            <person name="Lu T."/>
            <person name="Huang Y."/>
            <person name="Zhao Q."/>
            <person name="Feng Q."/>
            <person name="Zhang L."/>
            <person name="Zhu J."/>
            <person name="Weng Q."/>
            <person name="Mu J."/>
            <person name="Lu Y."/>
            <person name="Fan D."/>
            <person name="Liu Y."/>
            <person name="Guan J."/>
            <person name="Zhang Y."/>
            <person name="Yu S."/>
            <person name="Liu X."/>
            <person name="Zhang Y."/>
            <person name="Hong G."/>
            <person name="Han B."/>
            <person name="Choisne N."/>
            <person name="Demange N."/>
            <person name="Orjeda G."/>
            <person name="Samain S."/>
            <person name="Cattolico L."/>
            <person name="Pelletier E."/>
            <person name="Couloux A."/>
            <person name="Segurens B."/>
            <person name="Wincker P."/>
            <person name="D'Hont A."/>
            <person name="Scarpelli C."/>
            <person name="Weissenbach J."/>
            <person name="Salanoubat M."/>
            <person name="Quetier F."/>
            <person name="Yu Y."/>
            <person name="Kim H.R."/>
            <person name="Rambo T."/>
            <person name="Currie J."/>
            <person name="Collura K."/>
            <person name="Luo M."/>
            <person name="Yang T."/>
            <person name="Ammiraju J.S.S."/>
            <person name="Engler F."/>
            <person name="Soderlund C."/>
            <person name="Wing R.A."/>
            <person name="Palmer L.E."/>
            <person name="de la Bastide M."/>
            <person name="Spiegel L."/>
            <person name="Nascimento L."/>
            <person name="Zutavern T."/>
            <person name="O'Shaughnessy A."/>
            <person name="Dike S."/>
            <person name="Dedhia N."/>
            <person name="Preston R."/>
            <person name="Balija V."/>
            <person name="McCombie W.R."/>
            <person name="Chow T."/>
            <person name="Chen H."/>
            <person name="Chung M."/>
            <person name="Chen C."/>
            <person name="Shaw J."/>
            <person name="Wu H."/>
            <person name="Hsiao K."/>
            <person name="Chao Y."/>
            <person name="Chu M."/>
            <person name="Cheng C."/>
            <person name="Hour A."/>
            <person name="Lee P."/>
            <person name="Lin S."/>
            <person name="Lin Y."/>
            <person name="Liou J."/>
            <person name="Liu S."/>
            <person name="Hsing Y."/>
            <person name="Raghuvanshi S."/>
            <person name="Mohanty A."/>
            <person name="Bharti A.K."/>
            <person name="Gaur A."/>
            <person name="Gupta V."/>
            <person name="Kumar D."/>
            <person name="Ravi V."/>
            <person name="Vij S."/>
            <person name="Kapur A."/>
            <person name="Khurana P."/>
            <person name="Khurana P."/>
            <person name="Khurana J.P."/>
            <person name="Tyagi A.K."/>
            <person name="Gaikwad K."/>
            <person name="Singh A."/>
            <person name="Dalal V."/>
            <person name="Srivastava S."/>
            <person name="Dixit A."/>
            <person name="Pal A.K."/>
            <person name="Ghazi I.A."/>
            <person name="Yadav M."/>
            <person name="Pandit A."/>
            <person name="Bhargava A."/>
            <person name="Sureshbabu K."/>
            <person name="Batra K."/>
            <person name="Sharma T.R."/>
            <person name="Mohapatra T."/>
            <person name="Singh N.K."/>
            <person name="Messing J."/>
            <person name="Nelson A.B."/>
            <person name="Fuks G."/>
            <person name="Kavchok S."/>
            <person name="Keizer G."/>
            <person name="Linton E."/>
            <person name="Llaca V."/>
            <person name="Song R."/>
            <person name="Tanyolac B."/>
            <person name="Young S."/>
            <person name="Ho-Il K."/>
            <person name="Hahn J.H."/>
            <person name="Sangsakoo G."/>
            <person name="Vanavichit A."/>
            <person name="de Mattos Luiz.A.T."/>
            <person name="Zimmer P.D."/>
            <person name="Malone G."/>
            <person name="Dellagostin O."/>
            <person name="de Oliveira A.C."/>
            <person name="Bevan M."/>
            <person name="Bancroft I."/>
            <person name="Minx P."/>
            <person name="Cordum H."/>
            <person name="Wilson R."/>
            <person name="Cheng Z."/>
            <person name="Jin W."/>
            <person name="Jiang J."/>
            <person name="Leong S.A."/>
            <person name="Iwama H."/>
            <person name="Gojobori T."/>
            <person name="Itoh T."/>
            <person name="Niimura Y."/>
            <person name="Fujii Y."/>
            <person name="Habara T."/>
            <person name="Sakai H."/>
            <person name="Sato Y."/>
            <person name="Wilson G."/>
            <person name="Kumar K."/>
            <person name="McCouch S."/>
            <person name="Juretic N."/>
            <person name="Hoen D."/>
            <person name="Wright S."/>
            <person name="Bruskiewich R."/>
            <person name="Bureau T."/>
            <person name="Miyao A."/>
            <person name="Hirochika H."/>
            <person name="Nishikawa T."/>
            <person name="Kadowaki K."/>
            <person name="Sugiura M."/>
            <person name="Burr B."/>
            <person name="Sasaki T."/>
        </authorList>
    </citation>
    <scope>NUCLEOTIDE SEQUENCE [LARGE SCALE GENOMIC DNA]</scope>
    <source>
        <strain evidence="2">cv. Nipponbare</strain>
    </source>
</reference>
<evidence type="ECO:0000313" key="2">
    <source>
        <dbReference type="Proteomes" id="UP000059680"/>
    </source>
</evidence>
<reference evidence="1 2" key="3">
    <citation type="journal article" date="2013" name="Rice">
        <title>Improvement of the Oryza sativa Nipponbare reference genome using next generation sequence and optical map data.</title>
        <authorList>
            <person name="Kawahara Y."/>
            <person name="de la Bastide M."/>
            <person name="Hamilton J.P."/>
            <person name="Kanamori H."/>
            <person name="McCombie W.R."/>
            <person name="Ouyang S."/>
            <person name="Schwartz D.C."/>
            <person name="Tanaka T."/>
            <person name="Wu J."/>
            <person name="Zhou S."/>
            <person name="Childs K.L."/>
            <person name="Davidson R.M."/>
            <person name="Lin H."/>
            <person name="Quesada-Ocampo L."/>
            <person name="Vaillancourt B."/>
            <person name="Sakai H."/>
            <person name="Lee S.S."/>
            <person name="Kim J."/>
            <person name="Numa H."/>
            <person name="Itoh T."/>
            <person name="Buell C.R."/>
            <person name="Matsumoto T."/>
        </authorList>
    </citation>
    <scope>NUCLEOTIDE SEQUENCE [LARGE SCALE GENOMIC DNA]</scope>
    <source>
        <strain evidence="2">cv. Nipponbare</strain>
    </source>
</reference>
<sequence length="66" mass="7431">ASVVMVAPLCKRSLIECPPWPLSQIHNFVARMLPIMPTIDLIEKSIKVPAKHLIATCNLVRYHGRI</sequence>
<feature type="non-terminal residue" evidence="1">
    <location>
        <position position="1"/>
    </location>
</feature>
<dbReference type="EMBL" id="AP014964">
    <property type="protein sequence ID" value="BAT03479.1"/>
    <property type="molecule type" value="Genomic_DNA"/>
</dbReference>
<dbReference type="PaxDb" id="39947-A0A0P0XB04"/>
<dbReference type="InParanoid" id="A0A0P0XB04"/>
<protein>
    <submittedName>
        <fullName evidence="1">Os08g0108925 protein</fullName>
    </submittedName>
</protein>
<name>A0A0P0XB04_ORYSJ</name>
<organism evidence="1 2">
    <name type="scientific">Oryza sativa subsp. japonica</name>
    <name type="common">Rice</name>
    <dbReference type="NCBI Taxonomy" id="39947"/>
    <lineage>
        <taxon>Eukaryota</taxon>
        <taxon>Viridiplantae</taxon>
        <taxon>Streptophyta</taxon>
        <taxon>Embryophyta</taxon>
        <taxon>Tracheophyta</taxon>
        <taxon>Spermatophyta</taxon>
        <taxon>Magnoliopsida</taxon>
        <taxon>Liliopsida</taxon>
        <taxon>Poales</taxon>
        <taxon>Poaceae</taxon>
        <taxon>BOP clade</taxon>
        <taxon>Oryzoideae</taxon>
        <taxon>Oryzeae</taxon>
        <taxon>Oryzinae</taxon>
        <taxon>Oryza</taxon>
        <taxon>Oryza sativa</taxon>
    </lineage>
</organism>
<keyword evidence="2" id="KW-1185">Reference proteome</keyword>
<dbReference type="FunCoup" id="A0A0P0XB04">
    <property type="interactions" value="31"/>
</dbReference>